<feature type="transmembrane region" description="Helical" evidence="1">
    <location>
        <begin position="88"/>
        <end position="112"/>
    </location>
</feature>
<dbReference type="InterPro" id="IPR025672">
    <property type="entry name" value="Sigma_reg_C_dom"/>
</dbReference>
<dbReference type="InterPro" id="IPR027383">
    <property type="entry name" value="Znf_put"/>
</dbReference>
<evidence type="ECO:0000313" key="5">
    <source>
        <dbReference type="EMBL" id="GEM03779.1"/>
    </source>
</evidence>
<dbReference type="STRING" id="306541.SAMN05421668_10248"/>
<dbReference type="Pfam" id="PF13800">
    <property type="entry name" value="Sigma_reg_N"/>
    <property type="match status" value="1"/>
</dbReference>
<gene>
    <name evidence="5" type="ORF">HMI01_07670</name>
    <name evidence="6" type="ORF">SAMN05421668_10248</name>
</gene>
<sequence>MECKDVENKWEAYLNGTCSEEDEQLMDEHLNSCERCQHRLEMEMDEQESQTIKEKRLIEHKDRVNELPEKKQKRLLRRAKWKNRLTNAFTLFFLFILISFISGLLTALYYGFGGEDGKANQAMQVVKTATQMTMPNVYLGSSGLHTNLYFTADMDLSIKKQLGRKRKTIGQLEGKMFLNQLTVNRDWHDGQYDVQLYFLHPWFVSKQSEEEQGYYEQTLNQTWDTLELLPEGTVSELAITFDDLYEFTEVYELLEDMEVDIVWYAIDTGTEKNGSSDGSPYLSAISDIWGFHEDAVFDLTNFDFITERGDGDKREEAFTTGLKFLAENEKLTERYLPFMNRDVSIDERYRFVEEHGVNTYGVVVTGPSKELLKLQENEAIIYATMGDVDFWNWYNNSAGGTIYN</sequence>
<evidence type="ECO:0000313" key="6">
    <source>
        <dbReference type="EMBL" id="SFS40801.1"/>
    </source>
</evidence>
<keyword evidence="8" id="KW-1185">Reference proteome</keyword>
<name>A0A1I6PKQ1_9BACI</name>
<feature type="domain" description="Putative zinc-finger" evidence="2">
    <location>
        <begin position="3"/>
        <end position="37"/>
    </location>
</feature>
<evidence type="ECO:0000259" key="2">
    <source>
        <dbReference type="Pfam" id="PF13490"/>
    </source>
</evidence>
<feature type="domain" description="Sigma factor regulator C-terminal" evidence="3">
    <location>
        <begin position="226"/>
        <end position="387"/>
    </location>
</feature>
<evidence type="ECO:0000259" key="4">
    <source>
        <dbReference type="Pfam" id="PF13800"/>
    </source>
</evidence>
<dbReference type="Pfam" id="PF13791">
    <property type="entry name" value="Sigma_reg_C"/>
    <property type="match status" value="1"/>
</dbReference>
<accession>A0A1I6PKQ1</accession>
<keyword evidence="6" id="KW-0862">Zinc</keyword>
<evidence type="ECO:0000259" key="3">
    <source>
        <dbReference type="Pfam" id="PF13791"/>
    </source>
</evidence>
<dbReference type="Proteomes" id="UP000321773">
    <property type="component" value="Unassembled WGS sequence"/>
</dbReference>
<keyword evidence="1" id="KW-1133">Transmembrane helix</keyword>
<evidence type="ECO:0000313" key="7">
    <source>
        <dbReference type="Proteomes" id="UP000199139"/>
    </source>
</evidence>
<keyword evidence="6" id="KW-0479">Metal-binding</keyword>
<evidence type="ECO:0000256" key="1">
    <source>
        <dbReference type="SAM" id="Phobius"/>
    </source>
</evidence>
<keyword evidence="6" id="KW-0863">Zinc-finger</keyword>
<dbReference type="Pfam" id="PF13490">
    <property type="entry name" value="zf-HC2"/>
    <property type="match status" value="1"/>
</dbReference>
<organism evidence="6 7">
    <name type="scientific">Halolactibacillus miurensis</name>
    <dbReference type="NCBI Taxonomy" id="306541"/>
    <lineage>
        <taxon>Bacteria</taxon>
        <taxon>Bacillati</taxon>
        <taxon>Bacillota</taxon>
        <taxon>Bacilli</taxon>
        <taxon>Bacillales</taxon>
        <taxon>Bacillaceae</taxon>
        <taxon>Halolactibacillus</taxon>
    </lineage>
</organism>
<dbReference type="InterPro" id="IPR029101">
    <property type="entry name" value="Sigma_reg_N"/>
</dbReference>
<dbReference type="EMBL" id="FPAI01000002">
    <property type="protein sequence ID" value="SFS40801.1"/>
    <property type="molecule type" value="Genomic_DNA"/>
</dbReference>
<dbReference type="GO" id="GO:0008270">
    <property type="term" value="F:zinc ion binding"/>
    <property type="evidence" value="ECO:0007669"/>
    <property type="project" value="UniProtKB-KW"/>
</dbReference>
<reference evidence="6 7" key="1">
    <citation type="submission" date="2016-10" db="EMBL/GenBank/DDBJ databases">
        <authorList>
            <person name="de Groot N.N."/>
        </authorList>
    </citation>
    <scope>NUCLEOTIDE SEQUENCE [LARGE SCALE GENOMIC DNA]</scope>
    <source>
        <strain evidence="6 7">DSM 17074</strain>
    </source>
</reference>
<keyword evidence="1" id="KW-0812">Transmembrane</keyword>
<feature type="domain" description="Sigma factor regulator N-terminal" evidence="4">
    <location>
        <begin position="73"/>
        <end position="166"/>
    </location>
</feature>
<dbReference type="AlphaFoldDB" id="A0A1I6PKQ1"/>
<evidence type="ECO:0000313" key="8">
    <source>
        <dbReference type="Proteomes" id="UP000321773"/>
    </source>
</evidence>
<keyword evidence="1" id="KW-0472">Membrane</keyword>
<dbReference type="Proteomes" id="UP000199139">
    <property type="component" value="Unassembled WGS sequence"/>
</dbReference>
<proteinExistence type="predicted"/>
<reference evidence="5 8" key="2">
    <citation type="submission" date="2019-07" db="EMBL/GenBank/DDBJ databases">
        <title>Whole genome shotgun sequence of Halolactibacillus miurensis NBRC 100873.</title>
        <authorList>
            <person name="Hosoyama A."/>
            <person name="Uohara A."/>
            <person name="Ohji S."/>
            <person name="Ichikawa N."/>
        </authorList>
    </citation>
    <scope>NUCLEOTIDE SEQUENCE [LARGE SCALE GENOMIC DNA]</scope>
    <source>
        <strain evidence="5 8">NBRC 100873</strain>
    </source>
</reference>
<protein>
    <submittedName>
        <fullName evidence="6">Putative zinc-finger</fullName>
    </submittedName>
</protein>
<dbReference type="RefSeq" id="WP_062318996.1">
    <property type="nucleotide sequence ID" value="NZ_BJWJ01000005.1"/>
</dbReference>
<dbReference type="EMBL" id="BJWJ01000005">
    <property type="protein sequence ID" value="GEM03779.1"/>
    <property type="molecule type" value="Genomic_DNA"/>
</dbReference>